<dbReference type="EMBL" id="BMLK01000006">
    <property type="protein sequence ID" value="GGN46954.1"/>
    <property type="molecule type" value="Genomic_DNA"/>
</dbReference>
<gene>
    <name evidence="1" type="ORF">GCM10011349_14670</name>
</gene>
<proteinExistence type="predicted"/>
<evidence type="ECO:0000313" key="2">
    <source>
        <dbReference type="Proteomes" id="UP000605099"/>
    </source>
</evidence>
<protein>
    <recommendedName>
        <fullName evidence="3">Alpha/beta hydrolase</fullName>
    </recommendedName>
</protein>
<dbReference type="PANTHER" id="PTHR36513:SF1">
    <property type="entry name" value="TRANSMEMBRANE PROTEIN"/>
    <property type="match status" value="1"/>
</dbReference>
<comment type="caution">
    <text evidence="1">The sequence shown here is derived from an EMBL/GenBank/DDBJ whole genome shotgun (WGS) entry which is preliminary data.</text>
</comment>
<dbReference type="InterPro" id="IPR029058">
    <property type="entry name" value="AB_hydrolase_fold"/>
</dbReference>
<evidence type="ECO:0008006" key="3">
    <source>
        <dbReference type="Google" id="ProtNLM"/>
    </source>
</evidence>
<organism evidence="1 2">
    <name type="scientific">Novosphingobium indicum</name>
    <dbReference type="NCBI Taxonomy" id="462949"/>
    <lineage>
        <taxon>Bacteria</taxon>
        <taxon>Pseudomonadati</taxon>
        <taxon>Pseudomonadota</taxon>
        <taxon>Alphaproteobacteria</taxon>
        <taxon>Sphingomonadales</taxon>
        <taxon>Sphingomonadaceae</taxon>
        <taxon>Novosphingobium</taxon>
    </lineage>
</organism>
<keyword evidence="2" id="KW-1185">Reference proteome</keyword>
<name>A0ABQ2JJ00_9SPHN</name>
<dbReference type="SUPFAM" id="SSF53474">
    <property type="entry name" value="alpha/beta-Hydrolases"/>
    <property type="match status" value="1"/>
</dbReference>
<sequence length="356" mass="39529">MANVEIYFITNRNYLPENKRAVFGPHFNPDGVAALRFGKAVYNVEGRNASFEDIHVYPDAKVMAGETTVPPAGSGSFLDDLRGEMRQGRDTLIFIHGYNVSFTEALKAGALLAAGLPQDINLVVFSWPSDGTAVPYMSYYSDREDARASGAALARAYLKLFDFVKTLRETEVRNRTAAGADPVEAAAETELCERCIHVLAHSMGNYVLRHGVQAIKAKDPRKIVRMFDQVILAAADEDDDTFEFESKLRDLPILSRRVTVYHNHRDRALLISDRTKSNPDRLGSEGPRMLDMLPKKVVIVDCSRVAAIADPRVLHSYYIRSPAVTADINAVLDDNPDDLIGNREVVRAARAYRLAS</sequence>
<evidence type="ECO:0000313" key="1">
    <source>
        <dbReference type="EMBL" id="GGN46954.1"/>
    </source>
</evidence>
<accession>A0ABQ2JJ00</accession>
<dbReference type="Proteomes" id="UP000605099">
    <property type="component" value="Unassembled WGS sequence"/>
</dbReference>
<reference evidence="2" key="1">
    <citation type="journal article" date="2019" name="Int. J. Syst. Evol. Microbiol.">
        <title>The Global Catalogue of Microorganisms (GCM) 10K type strain sequencing project: providing services to taxonomists for standard genome sequencing and annotation.</title>
        <authorList>
            <consortium name="The Broad Institute Genomics Platform"/>
            <consortium name="The Broad Institute Genome Sequencing Center for Infectious Disease"/>
            <person name="Wu L."/>
            <person name="Ma J."/>
        </authorList>
    </citation>
    <scope>NUCLEOTIDE SEQUENCE [LARGE SCALE GENOMIC DNA]</scope>
    <source>
        <strain evidence="2">CGMCC 1.6784</strain>
    </source>
</reference>
<dbReference type="PANTHER" id="PTHR36513">
    <property type="entry name" value="ABC TRANSMEMBRANE TYPE-1 DOMAIN-CONTAINING PROTEIN"/>
    <property type="match status" value="1"/>
</dbReference>
<dbReference type="InterPro" id="IPR010297">
    <property type="entry name" value="DUF900_hydrolase"/>
</dbReference>
<dbReference type="Pfam" id="PF05990">
    <property type="entry name" value="DUF900"/>
    <property type="match status" value="2"/>
</dbReference>